<evidence type="ECO:0000313" key="2">
    <source>
        <dbReference type="Proteomes" id="UP001172386"/>
    </source>
</evidence>
<protein>
    <submittedName>
        <fullName evidence="1">Uncharacterized protein</fullName>
    </submittedName>
</protein>
<comment type="caution">
    <text evidence="1">The sequence shown here is derived from an EMBL/GenBank/DDBJ whole genome shotgun (WGS) entry which is preliminary data.</text>
</comment>
<organism evidence="1 2">
    <name type="scientific">Neophaeococcomyces mojaviensis</name>
    <dbReference type="NCBI Taxonomy" id="3383035"/>
    <lineage>
        <taxon>Eukaryota</taxon>
        <taxon>Fungi</taxon>
        <taxon>Dikarya</taxon>
        <taxon>Ascomycota</taxon>
        <taxon>Pezizomycotina</taxon>
        <taxon>Eurotiomycetes</taxon>
        <taxon>Chaetothyriomycetidae</taxon>
        <taxon>Chaetothyriales</taxon>
        <taxon>Chaetothyriales incertae sedis</taxon>
        <taxon>Neophaeococcomyces</taxon>
    </lineage>
</organism>
<gene>
    <name evidence="1" type="ORF">H2198_001252</name>
</gene>
<dbReference type="EMBL" id="JAPDRQ010000013">
    <property type="protein sequence ID" value="KAJ9662800.1"/>
    <property type="molecule type" value="Genomic_DNA"/>
</dbReference>
<keyword evidence="2" id="KW-1185">Reference proteome</keyword>
<evidence type="ECO:0000313" key="1">
    <source>
        <dbReference type="EMBL" id="KAJ9662800.1"/>
    </source>
</evidence>
<name>A0ACC3AHP6_9EURO</name>
<proteinExistence type="predicted"/>
<accession>A0ACC3AHP6</accession>
<reference evidence="1" key="1">
    <citation type="submission" date="2022-10" db="EMBL/GenBank/DDBJ databases">
        <title>Culturing micro-colonial fungi from biological soil crusts in the Mojave desert and describing Neophaeococcomyces mojavensis, and introducing the new genera and species Taxawa tesnikishii.</title>
        <authorList>
            <person name="Kurbessoian T."/>
            <person name="Stajich J.E."/>
        </authorList>
    </citation>
    <scope>NUCLEOTIDE SEQUENCE</scope>
    <source>
        <strain evidence="1">JES_112</strain>
    </source>
</reference>
<dbReference type="Proteomes" id="UP001172386">
    <property type="component" value="Unassembled WGS sequence"/>
</dbReference>
<sequence length="436" mass="48141">MESLVTATPTVKSTPSRPEYELQVYQSLSKTFTSSFVNELRTSTPKYTALESQDKEPQIPAAGHISQGKVNTGVSQTQNGLIDYAAKYVQPWAELAKGPLPANQTLLLDYVTPFQVVAFWRAICFKHIAVASTVLIFVLVKVLTVVSTGLFALDPISFNDIPQSMYATTVFDGSEGLSLERIDARAAINLYGHKKSSMLLPNGTTTEYAFQLIEPTTSVPNDTLAYSASVDVFIADNWDCESEESSMTAHYNTSITLPGCEVHNGHLDVPKWYADSDANETTPRYGYWGIFQQVKCSNLDPSDPKFNRYTISVAYSKGIAQNNAIMLNSSNVVCTPSYHIQRGNISIFTNGSLNGDIKFSKAQSHVEGITADDILLAARYSLQQTTIPSSFDSDYLEVDGFLNAMIRATPEFKVEMLMNNSWLEVKSKEVYQQHAA</sequence>